<feature type="chain" id="PRO_5010703290" evidence="3">
    <location>
        <begin position="22"/>
        <end position="636"/>
    </location>
</feature>
<feature type="compositionally biased region" description="Polar residues" evidence="1">
    <location>
        <begin position="287"/>
        <end position="359"/>
    </location>
</feature>
<keyword evidence="2" id="KW-0472">Membrane</keyword>
<feature type="compositionally biased region" description="Gly residues" evidence="1">
    <location>
        <begin position="230"/>
        <end position="275"/>
    </location>
</feature>
<dbReference type="OrthoDB" id="4776717at2759"/>
<feature type="compositionally biased region" description="Low complexity" evidence="1">
    <location>
        <begin position="186"/>
        <end position="195"/>
    </location>
</feature>
<keyword evidence="2" id="KW-1133">Transmembrane helix</keyword>
<proteinExistence type="predicted"/>
<evidence type="ECO:0000313" key="5">
    <source>
        <dbReference type="Proteomes" id="UP000054516"/>
    </source>
</evidence>
<feature type="compositionally biased region" description="Polar residues" evidence="1">
    <location>
        <begin position="101"/>
        <end position="114"/>
    </location>
</feature>
<reference evidence="4" key="1">
    <citation type="submission" date="2016-03" db="EMBL/GenBank/DDBJ databases">
        <title>Draft genome sequence of Rosellinia necatrix.</title>
        <authorList>
            <person name="Kanematsu S."/>
        </authorList>
    </citation>
    <scope>NUCLEOTIDE SEQUENCE [LARGE SCALE GENOMIC DNA]</scope>
    <source>
        <strain evidence="4">W97</strain>
    </source>
</reference>
<feature type="compositionally biased region" description="Gly residues" evidence="1">
    <location>
        <begin position="125"/>
        <end position="146"/>
    </location>
</feature>
<gene>
    <name evidence="4" type="ORF">SAMD00023353_2700540</name>
</gene>
<sequence>MQLFETMLRVACLAFCHFVVGSQLKADHSTEDDHSSTISTITPALATVTHLGTVYVVFNHRPVLSPEPEATIEKKGLIALGIDDHVEATVVVATVPPALSTILSPQDPSAQVTTLAEGPSTPTNGPGGTYGSGSGTGTGAGPGSSPGGSTSAGPGSGSGAGPGNGPGNPPGIPGNTPGSAPGGAPGNSPGSSPGSSPGGVPGGGPGSSPSNGGGTAPGGDTGNNPANGNPGSGTGNEPGSSGPGSGPGNGPGTGPNNGPGNGPDNGSGGNGGSGGESNLPSGAYGQPLNTAGQQPSSPTNGELPNPTGQSSPNPTGQQPPSTEGQQPLNPTGPQSPNPAGSQPTNPSGEQQPPNPTATNPGALITTIPLLGTIVETVTVSLQSVAGNSPFPTICNPETAVCETSSSPTIPPLLTTFITTQTSTPFPTPCESSNGPWSPLSVHETVTLPTVPVTVPGAGAGGPAPIPTTPCTLSTIVASVPGSQGQPTIITPASNPTAPNVPGWTPKPGNPGWTITPNSPGWATTPWTTITVPSSLHTGTTNPTSFSSTCTTGIYTDVVSAPVDPPTTTSVATLAIGSSASSQHSTWSFEAPATSTLSITPVTPIPINAGVTAIQLNLSAIYAVVTLVFFTSIIRTI</sequence>
<accession>A0A1W2TGV4</accession>
<evidence type="ECO:0000256" key="3">
    <source>
        <dbReference type="SAM" id="SignalP"/>
    </source>
</evidence>
<evidence type="ECO:0000313" key="4">
    <source>
        <dbReference type="EMBL" id="GAP87357.1"/>
    </source>
</evidence>
<name>A0A1W2TGV4_ROSNE</name>
<evidence type="ECO:0000256" key="1">
    <source>
        <dbReference type="SAM" id="MobiDB-lite"/>
    </source>
</evidence>
<dbReference type="Proteomes" id="UP000054516">
    <property type="component" value="Unassembled WGS sequence"/>
</dbReference>
<keyword evidence="2" id="KW-0812">Transmembrane</keyword>
<dbReference type="EMBL" id="DF977472">
    <property type="protein sequence ID" value="GAP87357.1"/>
    <property type="molecule type" value="Genomic_DNA"/>
</dbReference>
<dbReference type="AlphaFoldDB" id="A0A1W2TGV4"/>
<feature type="compositionally biased region" description="Gly residues" evidence="1">
    <location>
        <begin position="154"/>
        <end position="166"/>
    </location>
</feature>
<keyword evidence="5" id="KW-1185">Reference proteome</keyword>
<feature type="compositionally biased region" description="Gly residues" evidence="1">
    <location>
        <begin position="196"/>
        <end position="221"/>
    </location>
</feature>
<protein>
    <submittedName>
        <fullName evidence="4">Uncharacterized protein</fullName>
    </submittedName>
</protein>
<evidence type="ECO:0000256" key="2">
    <source>
        <dbReference type="SAM" id="Phobius"/>
    </source>
</evidence>
<feature type="region of interest" description="Disordered" evidence="1">
    <location>
        <begin position="100"/>
        <end position="362"/>
    </location>
</feature>
<dbReference type="OMA" id="VACLAFC"/>
<dbReference type="STRING" id="77044.A0A1W2TGV4"/>
<feature type="signal peptide" evidence="3">
    <location>
        <begin position="1"/>
        <end position="21"/>
    </location>
</feature>
<keyword evidence="3" id="KW-0732">Signal</keyword>
<organism evidence="4">
    <name type="scientific">Rosellinia necatrix</name>
    <name type="common">White root-rot fungus</name>
    <dbReference type="NCBI Taxonomy" id="77044"/>
    <lineage>
        <taxon>Eukaryota</taxon>
        <taxon>Fungi</taxon>
        <taxon>Dikarya</taxon>
        <taxon>Ascomycota</taxon>
        <taxon>Pezizomycotina</taxon>
        <taxon>Sordariomycetes</taxon>
        <taxon>Xylariomycetidae</taxon>
        <taxon>Xylariales</taxon>
        <taxon>Xylariaceae</taxon>
        <taxon>Rosellinia</taxon>
    </lineage>
</organism>
<feature type="transmembrane region" description="Helical" evidence="2">
    <location>
        <begin position="613"/>
        <end position="633"/>
    </location>
</feature>